<sequence>MAQVIGQAIDRIDGRAKVTGAAAYAADNRAERMAFGSIVTATIACGHVTSIDANAARRMPGVLLVMTHGNAPKQAPFQAKADDRHARPKPQLASDKVEYFGQPVALVVAETAETARAAASAIVVTYEKAEGAFVLESASGAAYNPGKGPTGAPSDSKLGDFDKAFADASVKIDAIYKTPYQAHAMMEPHASLASWQDGKLTVTSSLQLVESAHKSIADTLKLEPDKVEVISEYVGGGFGGKLPVFGDAILAALAARELNRPVRVALTRQQMFHVTTHRPASIQRVRLGAERDGTLSAIAHQSLAQSARADEFAEPIVFSTRSLYAAPNRMTSQRIAALDLPVADSMRAPGEAIGLLAVEQAMDELAVRLDMDPLELRLRNEPKEDPEKKVPFSTRALVPCLQEGARRFGWDKRQARPGQVRDGNWLLGMGVAAAIRGNFLREAEARVTMESERHAVVEMDMTDIGTGSYTVFAQIAAELLDLPVENIKVKLGHSSYPDTPGSGGSFGASSCGAALHDACTKLKAKLAKGEGAQGLSVTGSVKPGDDYKRYSQYAYGAHFAEVGIEQTTGEVRLRRMLGVFAAGRILNPKTAHSQLIGGMIWGLGSALHEDAVLDPRLGAFVTQDLVHYHVPVHADVPQVEAVLLDEFDAHANVLGSKGVGELGICGAGAAVANAVYNACGARVRDYPITLDKVLPALTRRQG</sequence>
<organism evidence="2 3">
    <name type="scientific">Reyranella soli</name>
    <dbReference type="NCBI Taxonomy" id="1230389"/>
    <lineage>
        <taxon>Bacteria</taxon>
        <taxon>Pseudomonadati</taxon>
        <taxon>Pseudomonadota</taxon>
        <taxon>Alphaproteobacteria</taxon>
        <taxon>Hyphomicrobiales</taxon>
        <taxon>Reyranellaceae</taxon>
        <taxon>Reyranella</taxon>
    </lineage>
</organism>
<gene>
    <name evidence="2" type="ORF">RSO01_82640</name>
</gene>
<dbReference type="SMART" id="SM01008">
    <property type="entry name" value="Ald_Xan_dh_C"/>
    <property type="match status" value="1"/>
</dbReference>
<accession>A0A512NQ72</accession>
<dbReference type="GO" id="GO:0016491">
    <property type="term" value="F:oxidoreductase activity"/>
    <property type="evidence" value="ECO:0007669"/>
    <property type="project" value="InterPro"/>
</dbReference>
<keyword evidence="3" id="KW-1185">Reference proteome</keyword>
<dbReference type="RefSeq" id="WP_147156422.1">
    <property type="nucleotide sequence ID" value="NZ_BKAJ01000200.1"/>
</dbReference>
<dbReference type="InterPro" id="IPR036856">
    <property type="entry name" value="Ald_Oxase/Xan_DH_a/b_sf"/>
</dbReference>
<dbReference type="AlphaFoldDB" id="A0A512NQ72"/>
<dbReference type="PANTHER" id="PTHR11908">
    <property type="entry name" value="XANTHINE DEHYDROGENASE"/>
    <property type="match status" value="1"/>
</dbReference>
<dbReference type="Proteomes" id="UP000321058">
    <property type="component" value="Unassembled WGS sequence"/>
</dbReference>
<evidence type="ECO:0000259" key="1">
    <source>
        <dbReference type="SMART" id="SM01008"/>
    </source>
</evidence>
<dbReference type="InterPro" id="IPR000674">
    <property type="entry name" value="Ald_Oxase/Xan_DH_a/b"/>
</dbReference>
<evidence type="ECO:0000313" key="3">
    <source>
        <dbReference type="Proteomes" id="UP000321058"/>
    </source>
</evidence>
<dbReference type="PANTHER" id="PTHR11908:SF123">
    <property type="entry name" value="ALDEHYDE OXIDOREDUCTASE MOLYBDENUM-BINDING SUBUNIT PAOC"/>
    <property type="match status" value="1"/>
</dbReference>
<dbReference type="Gene3D" id="3.30.365.10">
    <property type="entry name" value="Aldehyde oxidase/xanthine dehydrogenase, molybdopterin binding domain"/>
    <property type="match status" value="4"/>
</dbReference>
<dbReference type="InterPro" id="IPR046867">
    <property type="entry name" value="AldOxase/xan_DH_MoCoBD2"/>
</dbReference>
<dbReference type="InterPro" id="IPR037165">
    <property type="entry name" value="AldOxase/xan_DH_Mopterin-bd_sf"/>
</dbReference>
<dbReference type="Pfam" id="PF02738">
    <property type="entry name" value="MoCoBD_1"/>
    <property type="match status" value="1"/>
</dbReference>
<dbReference type="Pfam" id="PF01315">
    <property type="entry name" value="Ald_Xan_dh_C"/>
    <property type="match status" value="1"/>
</dbReference>
<name>A0A512NQ72_9HYPH</name>
<dbReference type="GO" id="GO:0005506">
    <property type="term" value="F:iron ion binding"/>
    <property type="evidence" value="ECO:0007669"/>
    <property type="project" value="InterPro"/>
</dbReference>
<dbReference type="SUPFAM" id="SSF56003">
    <property type="entry name" value="Molybdenum cofactor-binding domain"/>
    <property type="match status" value="1"/>
</dbReference>
<dbReference type="SUPFAM" id="SSF54665">
    <property type="entry name" value="CO dehydrogenase molybdoprotein N-domain-like"/>
    <property type="match status" value="1"/>
</dbReference>
<reference evidence="2 3" key="1">
    <citation type="submission" date="2019-07" db="EMBL/GenBank/DDBJ databases">
        <title>Whole genome shotgun sequence of Reyranella soli NBRC 108950.</title>
        <authorList>
            <person name="Hosoyama A."/>
            <person name="Uohara A."/>
            <person name="Ohji S."/>
            <person name="Ichikawa N."/>
        </authorList>
    </citation>
    <scope>NUCLEOTIDE SEQUENCE [LARGE SCALE GENOMIC DNA]</scope>
    <source>
        <strain evidence="2 3">NBRC 108950</strain>
    </source>
</reference>
<dbReference type="InterPro" id="IPR008274">
    <property type="entry name" value="AldOxase/xan_DH_MoCoBD1"/>
</dbReference>
<proteinExistence type="predicted"/>
<dbReference type="Pfam" id="PF20256">
    <property type="entry name" value="MoCoBD_2"/>
    <property type="match status" value="2"/>
</dbReference>
<evidence type="ECO:0000313" key="2">
    <source>
        <dbReference type="EMBL" id="GEP61098.1"/>
    </source>
</evidence>
<feature type="domain" description="Aldehyde oxidase/xanthine dehydrogenase a/b hammerhead" evidence="1">
    <location>
        <begin position="19"/>
        <end position="130"/>
    </location>
</feature>
<comment type="caution">
    <text evidence="2">The sequence shown here is derived from an EMBL/GenBank/DDBJ whole genome shotgun (WGS) entry which is preliminary data.</text>
</comment>
<dbReference type="Gene3D" id="3.90.1170.50">
    <property type="entry name" value="Aldehyde oxidase/xanthine dehydrogenase, a/b hammerhead"/>
    <property type="match status" value="1"/>
</dbReference>
<dbReference type="InterPro" id="IPR016208">
    <property type="entry name" value="Ald_Oxase/xanthine_DH-like"/>
</dbReference>
<protein>
    <submittedName>
        <fullName evidence="2">Xanthine dehydrogenase</fullName>
    </submittedName>
</protein>
<dbReference type="EMBL" id="BKAJ01000200">
    <property type="protein sequence ID" value="GEP61098.1"/>
    <property type="molecule type" value="Genomic_DNA"/>
</dbReference>
<dbReference type="OrthoDB" id="8428274at2"/>